<evidence type="ECO:0000256" key="8">
    <source>
        <dbReference type="ARBA" id="ARBA00022840"/>
    </source>
</evidence>
<dbReference type="InterPro" id="IPR015813">
    <property type="entry name" value="Pyrv/PenolPyrv_kinase-like_dom"/>
</dbReference>
<dbReference type="Gene3D" id="3.40.1380.20">
    <property type="entry name" value="Pyruvate kinase, C-terminal domain"/>
    <property type="match status" value="1"/>
</dbReference>
<dbReference type="Proteomes" id="UP000017429">
    <property type="component" value="Chromosome"/>
</dbReference>
<proteinExistence type="inferred from homology"/>
<evidence type="ECO:0000256" key="1">
    <source>
        <dbReference type="ARBA" id="ARBA00004997"/>
    </source>
</evidence>
<dbReference type="InterPro" id="IPR001697">
    <property type="entry name" value="Pyr_Knase"/>
</dbReference>
<dbReference type="AlphaFoldDB" id="V2RJX2"/>
<reference evidence="14" key="3">
    <citation type="submission" date="2022-06" db="EMBL/GenBank/DDBJ databases">
        <title>Resources to Facilitate Use of the Altered Schaedler Flora (ASF) Mouse Model to Study Microbiome Function.</title>
        <authorList>
            <person name="Proctor A."/>
            <person name="Parvinroo S."/>
            <person name="Richie T."/>
            <person name="Jia X."/>
            <person name="Lee S.T.M."/>
            <person name="Karp P.D."/>
            <person name="Paley S."/>
            <person name="Kostic A.D."/>
            <person name="Pierre J.F."/>
            <person name="Wannemuehler M.J."/>
            <person name="Phillips G.J."/>
        </authorList>
    </citation>
    <scope>NUCLEOTIDE SEQUENCE</scope>
    <source>
        <strain evidence="14">ASF457</strain>
    </source>
</reference>
<organism evidence="14 15">
    <name type="scientific">Mucispirillum schaedleri ASF457</name>
    <dbReference type="NCBI Taxonomy" id="1379858"/>
    <lineage>
        <taxon>Bacteria</taxon>
        <taxon>Pseudomonadati</taxon>
        <taxon>Deferribacterota</taxon>
        <taxon>Deferribacteres</taxon>
        <taxon>Deferribacterales</taxon>
        <taxon>Mucispirillaceae</taxon>
        <taxon>Mucispirillum</taxon>
    </lineage>
</organism>
<dbReference type="NCBIfam" id="TIGR01064">
    <property type="entry name" value="pyruv_kin"/>
    <property type="match status" value="1"/>
</dbReference>
<dbReference type="PRINTS" id="PR01050">
    <property type="entry name" value="PYRUVTKNASE"/>
</dbReference>
<keyword evidence="5" id="KW-0479">Metal-binding</keyword>
<dbReference type="EMBL" id="CP097562">
    <property type="protein sequence ID" value="USF24465.1"/>
    <property type="molecule type" value="Genomic_DNA"/>
</dbReference>
<evidence type="ECO:0000256" key="5">
    <source>
        <dbReference type="ARBA" id="ARBA00022723"/>
    </source>
</evidence>
<gene>
    <name evidence="14" type="primary">pyk</name>
    <name evidence="14" type="ORF">N508_001551</name>
</gene>
<reference evidence="14" key="2">
    <citation type="submission" date="2022-05" db="EMBL/GenBank/DDBJ databases">
        <authorList>
            <person name="Proctor A.L."/>
            <person name="Phillips G.J."/>
            <person name="Wannemuehler M.J."/>
        </authorList>
    </citation>
    <scope>NUCLEOTIDE SEQUENCE</scope>
    <source>
        <strain evidence="14">ASF457</strain>
    </source>
</reference>
<dbReference type="InterPro" id="IPR036918">
    <property type="entry name" value="Pyrv_Knase_C_sf"/>
</dbReference>
<evidence type="ECO:0000256" key="7">
    <source>
        <dbReference type="ARBA" id="ARBA00022777"/>
    </source>
</evidence>
<dbReference type="NCBIfam" id="NF004978">
    <property type="entry name" value="PRK06354.1"/>
    <property type="match status" value="1"/>
</dbReference>
<sequence length="472" mass="51707">MKAITKTKLICTIGPASNDPTVIRKMIENGMNVVRLNFSHGTHESHRATIKLVRSISQEMGVHVGFLQDLCGPKIRLGILPEEGVRLIAGDYIALASTNKKYENALPVEYDNLHKEVNIGERILLADGMLELCVTSIEEEKVICKVITGGVVYTKKGVNMPQTDLHVPAFSEKDRIDLQMALEEKLDFVALSFVRSAKDLEEIKSIIDKSEHKPLLIAKIEKPQAVDNLEEILDVVNGVMVARGDLGVEMPLEEIPHVQKHIIKQARKAGRITITATQMLASMVKSQRPTRGETTDVANAVIDGTDALMLSDETANGDYPDTAVETLARIASAAEGYSRYTPDFDYSLFRDNHAFTLAIGRAACWLAKDVGAKCIVCYSATGLAPYCISRFRPECELLVLTFDEKVCNMTSLIWGAQGVISELMTDLESVIETAKIKSIEAGLAEHGDTIIVTAGMPFGKTGTTSLLHLIQL</sequence>
<keyword evidence="7 13" id="KW-0418">Kinase</keyword>
<protein>
    <recommendedName>
        <fullName evidence="3 12">Pyruvate kinase</fullName>
        <ecNumber evidence="3 12">2.7.1.40</ecNumber>
    </recommendedName>
</protein>
<evidence type="ECO:0000256" key="3">
    <source>
        <dbReference type="ARBA" id="ARBA00012142"/>
    </source>
</evidence>
<reference evidence="14" key="1">
    <citation type="journal article" date="2014" name="Genome Announc.">
        <title>Draft genome sequences of the altered schaedler flora, a defined bacterial community from gnotobiotic mice.</title>
        <authorList>
            <person name="Wannemuehler M.J."/>
            <person name="Overstreet A.M."/>
            <person name="Ward D.V."/>
            <person name="Phillips G.J."/>
        </authorList>
    </citation>
    <scope>NUCLEOTIDE SEQUENCE</scope>
    <source>
        <strain evidence="14">ASF457</strain>
    </source>
</reference>
<dbReference type="eggNOG" id="COG0469">
    <property type="taxonomic scope" value="Bacteria"/>
</dbReference>
<comment type="similarity">
    <text evidence="2 13">Belongs to the pyruvate kinase family.</text>
</comment>
<dbReference type="SUPFAM" id="SSF51621">
    <property type="entry name" value="Phosphoenolpyruvate/pyruvate domain"/>
    <property type="match status" value="1"/>
</dbReference>
<evidence type="ECO:0000313" key="14">
    <source>
        <dbReference type="EMBL" id="USF24465.1"/>
    </source>
</evidence>
<dbReference type="GO" id="GO:0000287">
    <property type="term" value="F:magnesium ion binding"/>
    <property type="evidence" value="ECO:0007669"/>
    <property type="project" value="UniProtKB-UniRule"/>
</dbReference>
<dbReference type="GO" id="GO:0005524">
    <property type="term" value="F:ATP binding"/>
    <property type="evidence" value="ECO:0007669"/>
    <property type="project" value="UniProtKB-KW"/>
</dbReference>
<dbReference type="FunFam" id="2.40.33.10:FF:000001">
    <property type="entry name" value="Pyruvate kinase"/>
    <property type="match status" value="1"/>
</dbReference>
<dbReference type="Pfam" id="PF00224">
    <property type="entry name" value="PK"/>
    <property type="match status" value="1"/>
</dbReference>
<dbReference type="Pfam" id="PF02887">
    <property type="entry name" value="PK_C"/>
    <property type="match status" value="1"/>
</dbReference>
<dbReference type="InterPro" id="IPR011037">
    <property type="entry name" value="Pyrv_Knase-like_insert_dom_sf"/>
</dbReference>
<dbReference type="Gene3D" id="2.40.33.10">
    <property type="entry name" value="PK beta-barrel domain-like"/>
    <property type="match status" value="1"/>
</dbReference>
<dbReference type="KEGG" id="msch:N508_001551"/>
<keyword evidence="6" id="KW-0547">Nucleotide-binding</keyword>
<dbReference type="RefSeq" id="WP_023275846.1">
    <property type="nucleotide sequence ID" value="NZ_CP097562.1"/>
</dbReference>
<evidence type="ECO:0000256" key="4">
    <source>
        <dbReference type="ARBA" id="ARBA00022679"/>
    </source>
</evidence>
<name>V2RJX2_9BACT</name>
<dbReference type="SUPFAM" id="SSF50800">
    <property type="entry name" value="PK beta-barrel domain-like"/>
    <property type="match status" value="1"/>
</dbReference>
<dbReference type="InterPro" id="IPR015806">
    <property type="entry name" value="Pyrv_Knase_insert_dom_sf"/>
</dbReference>
<evidence type="ECO:0000256" key="10">
    <source>
        <dbReference type="ARBA" id="ARBA00023152"/>
    </source>
</evidence>
<evidence type="ECO:0000256" key="13">
    <source>
        <dbReference type="RuleBase" id="RU000504"/>
    </source>
</evidence>
<evidence type="ECO:0000256" key="2">
    <source>
        <dbReference type="ARBA" id="ARBA00008663"/>
    </source>
</evidence>
<dbReference type="SUPFAM" id="SSF52935">
    <property type="entry name" value="PK C-terminal domain-like"/>
    <property type="match status" value="1"/>
</dbReference>
<evidence type="ECO:0000256" key="9">
    <source>
        <dbReference type="ARBA" id="ARBA00022842"/>
    </source>
</evidence>
<accession>V2RJX2</accession>
<evidence type="ECO:0000256" key="6">
    <source>
        <dbReference type="ARBA" id="ARBA00022741"/>
    </source>
</evidence>
<keyword evidence="4 13" id="KW-0808">Transferase</keyword>
<dbReference type="NCBIfam" id="NF004491">
    <property type="entry name" value="PRK05826.1"/>
    <property type="match status" value="1"/>
</dbReference>
<evidence type="ECO:0000256" key="12">
    <source>
        <dbReference type="NCBIfam" id="TIGR01064"/>
    </source>
</evidence>
<dbReference type="GO" id="GO:0030955">
    <property type="term" value="F:potassium ion binding"/>
    <property type="evidence" value="ECO:0007669"/>
    <property type="project" value="UniProtKB-UniRule"/>
</dbReference>
<dbReference type="GO" id="GO:0016301">
    <property type="term" value="F:kinase activity"/>
    <property type="evidence" value="ECO:0007669"/>
    <property type="project" value="UniProtKB-KW"/>
</dbReference>
<dbReference type="Gene3D" id="3.20.20.60">
    <property type="entry name" value="Phosphoenolpyruvate-binding domains"/>
    <property type="match status" value="1"/>
</dbReference>
<evidence type="ECO:0000313" key="15">
    <source>
        <dbReference type="Proteomes" id="UP000017429"/>
    </source>
</evidence>
<keyword evidence="11 14" id="KW-0670">Pyruvate</keyword>
<dbReference type="InterPro" id="IPR015793">
    <property type="entry name" value="Pyrv_Knase_brl"/>
</dbReference>
<evidence type="ECO:0000256" key="11">
    <source>
        <dbReference type="ARBA" id="ARBA00023317"/>
    </source>
</evidence>
<comment type="pathway">
    <text evidence="1 13">Carbohydrate degradation; glycolysis; pyruvate from D-glyceraldehyde 3-phosphate: step 5/5.</text>
</comment>
<keyword evidence="8" id="KW-0067">ATP-binding</keyword>
<dbReference type="EC" id="2.7.1.40" evidence="3 12"/>
<keyword evidence="10 13" id="KW-0324">Glycolysis</keyword>
<comment type="catalytic activity">
    <reaction evidence="13">
        <text>pyruvate + ATP = phosphoenolpyruvate + ADP + H(+)</text>
        <dbReference type="Rhea" id="RHEA:18157"/>
        <dbReference type="ChEBI" id="CHEBI:15361"/>
        <dbReference type="ChEBI" id="CHEBI:15378"/>
        <dbReference type="ChEBI" id="CHEBI:30616"/>
        <dbReference type="ChEBI" id="CHEBI:58702"/>
        <dbReference type="ChEBI" id="CHEBI:456216"/>
        <dbReference type="EC" id="2.7.1.40"/>
    </reaction>
</comment>
<dbReference type="InterPro" id="IPR015795">
    <property type="entry name" value="Pyrv_Knase_C"/>
</dbReference>
<keyword evidence="9 13" id="KW-0460">Magnesium</keyword>
<dbReference type="PANTHER" id="PTHR11817">
    <property type="entry name" value="PYRUVATE KINASE"/>
    <property type="match status" value="1"/>
</dbReference>
<dbReference type="InterPro" id="IPR040442">
    <property type="entry name" value="Pyrv_kinase-like_dom_sf"/>
</dbReference>
<dbReference type="GO" id="GO:0004743">
    <property type="term" value="F:pyruvate kinase activity"/>
    <property type="evidence" value="ECO:0007669"/>
    <property type="project" value="UniProtKB-UniRule"/>
</dbReference>
<keyword evidence="15" id="KW-1185">Reference proteome</keyword>